<dbReference type="AlphaFoldDB" id="A0A1I7WG76"/>
<evidence type="ECO:0000313" key="2">
    <source>
        <dbReference type="WBParaSite" id="Hba_03993"/>
    </source>
</evidence>
<proteinExistence type="predicted"/>
<dbReference type="Proteomes" id="UP000095283">
    <property type="component" value="Unplaced"/>
</dbReference>
<keyword evidence="1" id="KW-1185">Reference proteome</keyword>
<organism evidence="1 2">
    <name type="scientific">Heterorhabditis bacteriophora</name>
    <name type="common">Entomopathogenic nematode worm</name>
    <dbReference type="NCBI Taxonomy" id="37862"/>
    <lineage>
        <taxon>Eukaryota</taxon>
        <taxon>Metazoa</taxon>
        <taxon>Ecdysozoa</taxon>
        <taxon>Nematoda</taxon>
        <taxon>Chromadorea</taxon>
        <taxon>Rhabditida</taxon>
        <taxon>Rhabditina</taxon>
        <taxon>Rhabditomorpha</taxon>
        <taxon>Strongyloidea</taxon>
        <taxon>Heterorhabditidae</taxon>
        <taxon>Heterorhabditis</taxon>
    </lineage>
</organism>
<dbReference type="WBParaSite" id="Hba_03993">
    <property type="protein sequence ID" value="Hba_03993"/>
    <property type="gene ID" value="Hba_03993"/>
</dbReference>
<evidence type="ECO:0000313" key="1">
    <source>
        <dbReference type="Proteomes" id="UP000095283"/>
    </source>
</evidence>
<reference evidence="2" key="1">
    <citation type="submission" date="2016-11" db="UniProtKB">
        <authorList>
            <consortium name="WormBaseParasite"/>
        </authorList>
    </citation>
    <scope>IDENTIFICATION</scope>
</reference>
<accession>A0A1I7WG76</accession>
<sequence length="29" mass="3392">MDTYTHTQDGLDDTVEQVRGITTLLRRKK</sequence>
<name>A0A1I7WG76_HETBA</name>
<protein>
    <submittedName>
        <fullName evidence="2">t-SNARE coiled-coil homology domain-containing protein</fullName>
    </submittedName>
</protein>